<dbReference type="FunFam" id="3.40.50.300:FF:000006">
    <property type="entry name" value="DNA-binding transcriptional regulator NtrC"/>
    <property type="match status" value="1"/>
</dbReference>
<sequence>MVAGDVRAGAPDPDGEDRVMEAWERYLMGGDVPTDTIRGLIESSWARCRDVGVDPARLHAPLDANEERLVSLRQRNEVLVHAAQAVCRQAREFVAESGTVMVITDPGGIILHYEGDTSTMDAAHDIRLVPGGNWSEAVAGTNAIGTALALRGPVQIHAAEHFCEGVKAWTCSATVIEDPFDGSVLGAVDISGLRTTYDPHCLALAVTTAARVQERIMQAELERRAKLLDVTFGRRWGGPRDGLIAFDDRGRLVKANEHAAAALLAHGVRLEASGEFGVLMRADHTLVDATGRQIRTLPADWVQPVETNGDRVGSVVVIPLVHRGAKSPTAPARPVAGGHSAAFDDIVAGRPSLAPQVERTERLAKLHVPVLLQGETGVGKEVFARAIHRAGPTADGNFVALNCGGLSRELLTSELFGYVEGAFTGARRGGMAGKIEAADGGTLFLDEIGEMPLDIQPHFLRVLQEGEFYRLGDTRPRKVRFRLLAATNRDLREEIAAERFRMDLFYRLSVMSLTIPPLREHRDDIVPLAHRLAADVAAAQGLVPPAFAPEVDELLRRHDWPGNVRELHNAVEAAVLMAEGETVVPADLPEEYHAGAPGGGPPLGGASLEAAEHEAIVRAIHDSAGNLTRAARELGIAKSTLYLKMKRLGIDRDSALD</sequence>
<dbReference type="GO" id="GO:0043565">
    <property type="term" value="F:sequence-specific DNA binding"/>
    <property type="evidence" value="ECO:0007669"/>
    <property type="project" value="InterPro"/>
</dbReference>
<dbReference type="InterPro" id="IPR002197">
    <property type="entry name" value="HTH_Fis"/>
</dbReference>
<dbReference type="PROSITE" id="PS50045">
    <property type="entry name" value="SIGMA54_INTERACT_4"/>
    <property type="match status" value="1"/>
</dbReference>
<protein>
    <submittedName>
        <fullName evidence="7">Acetoin catabolism regulatory protein</fullName>
    </submittedName>
</protein>
<keyword evidence="2" id="KW-0067">ATP-binding</keyword>
<dbReference type="AlphaFoldDB" id="A0A5B8RF07"/>
<dbReference type="InterPro" id="IPR009057">
    <property type="entry name" value="Homeodomain-like_sf"/>
</dbReference>
<evidence type="ECO:0000313" key="7">
    <source>
        <dbReference type="EMBL" id="QEA06438.1"/>
    </source>
</evidence>
<evidence type="ECO:0000259" key="6">
    <source>
        <dbReference type="PROSITE" id="PS50045"/>
    </source>
</evidence>
<dbReference type="PRINTS" id="PR01590">
    <property type="entry name" value="HTHFIS"/>
</dbReference>
<dbReference type="SUPFAM" id="SSF52540">
    <property type="entry name" value="P-loop containing nucleoside triphosphate hydrolases"/>
    <property type="match status" value="1"/>
</dbReference>
<dbReference type="InterPro" id="IPR002078">
    <property type="entry name" value="Sigma_54_int"/>
</dbReference>
<dbReference type="Pfam" id="PF25601">
    <property type="entry name" value="AAA_lid_14"/>
    <property type="match status" value="1"/>
</dbReference>
<feature type="domain" description="Sigma-54 factor interaction" evidence="6">
    <location>
        <begin position="346"/>
        <end position="576"/>
    </location>
</feature>
<dbReference type="Pfam" id="PF01590">
    <property type="entry name" value="GAF"/>
    <property type="match status" value="1"/>
</dbReference>
<dbReference type="PROSITE" id="PS00676">
    <property type="entry name" value="SIGMA54_INTERACT_2"/>
    <property type="match status" value="1"/>
</dbReference>
<dbReference type="EMBL" id="MN079143">
    <property type="protein sequence ID" value="QEA06438.1"/>
    <property type="molecule type" value="Genomic_DNA"/>
</dbReference>
<dbReference type="Pfam" id="PF02954">
    <property type="entry name" value="HTH_8"/>
    <property type="match status" value="1"/>
</dbReference>
<dbReference type="Pfam" id="PF00158">
    <property type="entry name" value="Sigma54_activat"/>
    <property type="match status" value="1"/>
</dbReference>
<dbReference type="InterPro" id="IPR025662">
    <property type="entry name" value="Sigma_54_int_dom_ATP-bd_1"/>
</dbReference>
<dbReference type="CDD" id="cd00009">
    <property type="entry name" value="AAA"/>
    <property type="match status" value="1"/>
</dbReference>
<proteinExistence type="predicted"/>
<dbReference type="Gene3D" id="1.10.8.60">
    <property type="match status" value="1"/>
</dbReference>
<dbReference type="InterPro" id="IPR003018">
    <property type="entry name" value="GAF"/>
</dbReference>
<dbReference type="Gene3D" id="3.30.450.40">
    <property type="match status" value="1"/>
</dbReference>
<evidence type="ECO:0000256" key="5">
    <source>
        <dbReference type="ARBA" id="ARBA00023163"/>
    </source>
</evidence>
<evidence type="ECO:0000256" key="1">
    <source>
        <dbReference type="ARBA" id="ARBA00022741"/>
    </source>
</evidence>
<dbReference type="PANTHER" id="PTHR32071:SF81">
    <property type="entry name" value="PROPIONATE CATABOLISM OPERON REGULATORY PROTEIN"/>
    <property type="match status" value="1"/>
</dbReference>
<dbReference type="InterPro" id="IPR003593">
    <property type="entry name" value="AAA+_ATPase"/>
</dbReference>
<accession>A0A5B8RF07</accession>
<dbReference type="InterPro" id="IPR027417">
    <property type="entry name" value="P-loop_NTPase"/>
</dbReference>
<dbReference type="InterPro" id="IPR025943">
    <property type="entry name" value="Sigma_54_int_dom_ATP-bd_2"/>
</dbReference>
<keyword evidence="1" id="KW-0547">Nucleotide-binding</keyword>
<dbReference type="Gene3D" id="1.10.10.60">
    <property type="entry name" value="Homeodomain-like"/>
    <property type="match status" value="1"/>
</dbReference>
<dbReference type="SUPFAM" id="SSF46689">
    <property type="entry name" value="Homeodomain-like"/>
    <property type="match status" value="1"/>
</dbReference>
<dbReference type="InterPro" id="IPR025944">
    <property type="entry name" value="Sigma_54_int_dom_CS"/>
</dbReference>
<evidence type="ECO:0000256" key="2">
    <source>
        <dbReference type="ARBA" id="ARBA00022840"/>
    </source>
</evidence>
<dbReference type="PROSITE" id="PS00688">
    <property type="entry name" value="SIGMA54_INTERACT_3"/>
    <property type="match status" value="1"/>
</dbReference>
<gene>
    <name evidence="7" type="primary">acoR_2</name>
    <name evidence="7" type="ORF">KBTEX_02776</name>
</gene>
<organism evidence="7">
    <name type="scientific">uncultured organism</name>
    <dbReference type="NCBI Taxonomy" id="155900"/>
    <lineage>
        <taxon>unclassified sequences</taxon>
        <taxon>environmental samples</taxon>
    </lineage>
</organism>
<dbReference type="GO" id="GO:0005524">
    <property type="term" value="F:ATP binding"/>
    <property type="evidence" value="ECO:0007669"/>
    <property type="project" value="UniProtKB-KW"/>
</dbReference>
<dbReference type="GO" id="GO:0006355">
    <property type="term" value="P:regulation of DNA-templated transcription"/>
    <property type="evidence" value="ECO:0007669"/>
    <property type="project" value="InterPro"/>
</dbReference>
<dbReference type="SMART" id="SM00382">
    <property type="entry name" value="AAA"/>
    <property type="match status" value="1"/>
</dbReference>
<keyword evidence="4" id="KW-0238">DNA-binding</keyword>
<dbReference type="PANTHER" id="PTHR32071">
    <property type="entry name" value="TRANSCRIPTIONAL REGULATORY PROTEIN"/>
    <property type="match status" value="1"/>
</dbReference>
<dbReference type="PROSITE" id="PS00675">
    <property type="entry name" value="SIGMA54_INTERACT_1"/>
    <property type="match status" value="1"/>
</dbReference>
<name>A0A5B8RF07_9ZZZZ</name>
<keyword evidence="5" id="KW-0804">Transcription</keyword>
<evidence type="ECO:0000256" key="3">
    <source>
        <dbReference type="ARBA" id="ARBA00023015"/>
    </source>
</evidence>
<dbReference type="Gene3D" id="3.40.50.300">
    <property type="entry name" value="P-loop containing nucleotide triphosphate hydrolases"/>
    <property type="match status" value="1"/>
</dbReference>
<evidence type="ECO:0000256" key="4">
    <source>
        <dbReference type="ARBA" id="ARBA00023125"/>
    </source>
</evidence>
<reference evidence="7" key="1">
    <citation type="submission" date="2019-06" db="EMBL/GenBank/DDBJ databases">
        <authorList>
            <person name="Murdoch R.W."/>
            <person name="Fathepure B."/>
        </authorList>
    </citation>
    <scope>NUCLEOTIDE SEQUENCE</scope>
</reference>
<dbReference type="InterPro" id="IPR058031">
    <property type="entry name" value="AAA_lid_NorR"/>
</dbReference>
<keyword evidence="3" id="KW-0805">Transcription regulation</keyword>
<dbReference type="InterPro" id="IPR029016">
    <property type="entry name" value="GAF-like_dom_sf"/>
</dbReference>